<dbReference type="PROSITE" id="PS50801">
    <property type="entry name" value="STAS"/>
    <property type="match status" value="1"/>
</dbReference>
<feature type="domain" description="STAS" evidence="7">
    <location>
        <begin position="447"/>
        <end position="552"/>
    </location>
</feature>
<dbReference type="STRING" id="1437059.A6A05_14110"/>
<keyword evidence="3 5" id="KW-1133">Transmembrane helix</keyword>
<name>A0A178MKU8_9PROT</name>
<comment type="caution">
    <text evidence="8">The sequence shown here is derived from an EMBL/GenBank/DDBJ whole genome shotgun (WGS) entry which is preliminary data.</text>
</comment>
<dbReference type="InterPro" id="IPR000595">
    <property type="entry name" value="cNMP-bd_dom"/>
</dbReference>
<evidence type="ECO:0000256" key="3">
    <source>
        <dbReference type="ARBA" id="ARBA00022989"/>
    </source>
</evidence>
<keyword evidence="9" id="KW-1185">Reference proteome</keyword>
<dbReference type="InterPro" id="IPR002645">
    <property type="entry name" value="STAS_dom"/>
</dbReference>
<dbReference type="PANTHER" id="PTHR43310">
    <property type="entry name" value="SULFATE TRANSPORTER YBAR-RELATED"/>
    <property type="match status" value="1"/>
</dbReference>
<dbReference type="InterPro" id="IPR036513">
    <property type="entry name" value="STAS_dom_sf"/>
</dbReference>
<dbReference type="PROSITE" id="PS50042">
    <property type="entry name" value="CNMP_BINDING_3"/>
    <property type="match status" value="1"/>
</dbReference>
<dbReference type="InterPro" id="IPR018490">
    <property type="entry name" value="cNMP-bd_dom_sf"/>
</dbReference>
<dbReference type="InterPro" id="IPR014710">
    <property type="entry name" value="RmlC-like_jellyroll"/>
</dbReference>
<dbReference type="InterPro" id="IPR052706">
    <property type="entry name" value="Membrane-Transporter-like"/>
</dbReference>
<evidence type="ECO:0000256" key="4">
    <source>
        <dbReference type="ARBA" id="ARBA00023136"/>
    </source>
</evidence>
<evidence type="ECO:0000313" key="8">
    <source>
        <dbReference type="EMBL" id="OAN49351.1"/>
    </source>
</evidence>
<dbReference type="SUPFAM" id="SSF52091">
    <property type="entry name" value="SpoIIaa-like"/>
    <property type="match status" value="1"/>
</dbReference>
<dbReference type="Gene3D" id="3.30.750.24">
    <property type="entry name" value="STAS domain"/>
    <property type="match status" value="1"/>
</dbReference>
<feature type="transmembrane region" description="Helical" evidence="5">
    <location>
        <begin position="286"/>
        <end position="305"/>
    </location>
</feature>
<proteinExistence type="predicted"/>
<organism evidence="8 9">
    <name type="scientific">Magnetospirillum moscoviense</name>
    <dbReference type="NCBI Taxonomy" id="1437059"/>
    <lineage>
        <taxon>Bacteria</taxon>
        <taxon>Pseudomonadati</taxon>
        <taxon>Pseudomonadota</taxon>
        <taxon>Alphaproteobacteria</taxon>
        <taxon>Rhodospirillales</taxon>
        <taxon>Rhodospirillaceae</taxon>
        <taxon>Magnetospirillum</taxon>
    </lineage>
</organism>
<evidence type="ECO:0000259" key="6">
    <source>
        <dbReference type="PROSITE" id="PS50042"/>
    </source>
</evidence>
<dbReference type="SUPFAM" id="SSF51206">
    <property type="entry name" value="cAMP-binding domain-like"/>
    <property type="match status" value="1"/>
</dbReference>
<dbReference type="GO" id="GO:0016020">
    <property type="term" value="C:membrane"/>
    <property type="evidence" value="ECO:0007669"/>
    <property type="project" value="UniProtKB-SubCell"/>
</dbReference>
<dbReference type="AlphaFoldDB" id="A0A178MKU8"/>
<accession>A0A178MKU8</accession>
<evidence type="ECO:0000313" key="9">
    <source>
        <dbReference type="Proteomes" id="UP000078543"/>
    </source>
</evidence>
<feature type="domain" description="Cyclic nucleotide-binding" evidence="6">
    <location>
        <begin position="577"/>
        <end position="676"/>
    </location>
</feature>
<feature type="transmembrane region" description="Helical" evidence="5">
    <location>
        <begin position="51"/>
        <end position="68"/>
    </location>
</feature>
<feature type="transmembrane region" description="Helical" evidence="5">
    <location>
        <begin position="80"/>
        <end position="103"/>
    </location>
</feature>
<feature type="transmembrane region" description="Helical" evidence="5">
    <location>
        <begin position="375"/>
        <end position="406"/>
    </location>
</feature>
<dbReference type="Pfam" id="PF00027">
    <property type="entry name" value="cNMP_binding"/>
    <property type="match status" value="1"/>
</dbReference>
<feature type="transmembrane region" description="Helical" evidence="5">
    <location>
        <begin position="115"/>
        <end position="132"/>
    </location>
</feature>
<feature type="transmembrane region" description="Helical" evidence="5">
    <location>
        <begin position="152"/>
        <end position="171"/>
    </location>
</feature>
<dbReference type="Gene3D" id="2.60.120.10">
    <property type="entry name" value="Jelly Rolls"/>
    <property type="match status" value="1"/>
</dbReference>
<keyword evidence="4 5" id="KW-0472">Membrane</keyword>
<evidence type="ECO:0000256" key="1">
    <source>
        <dbReference type="ARBA" id="ARBA00004141"/>
    </source>
</evidence>
<feature type="transmembrane region" description="Helical" evidence="5">
    <location>
        <begin position="245"/>
        <end position="265"/>
    </location>
</feature>
<evidence type="ECO:0000259" key="7">
    <source>
        <dbReference type="PROSITE" id="PS50801"/>
    </source>
</evidence>
<feature type="transmembrane region" description="Helical" evidence="5">
    <location>
        <begin position="325"/>
        <end position="354"/>
    </location>
</feature>
<dbReference type="Proteomes" id="UP000078543">
    <property type="component" value="Unassembled WGS sequence"/>
</dbReference>
<dbReference type="Pfam" id="PF00916">
    <property type="entry name" value="Sulfate_transp"/>
    <property type="match status" value="1"/>
</dbReference>
<reference evidence="8 9" key="1">
    <citation type="submission" date="2016-04" db="EMBL/GenBank/DDBJ databases">
        <title>Draft genome sequence of freshwater magnetotactic bacteria Magnetospirillum marisnigri SP-1 and Magnetospirillum moscoviense BB-1.</title>
        <authorList>
            <person name="Koziaeva V."/>
            <person name="Dziuba M.V."/>
            <person name="Ivanov T.M."/>
            <person name="Kuznetsov B."/>
            <person name="Grouzdev D.S."/>
        </authorList>
    </citation>
    <scope>NUCLEOTIDE SEQUENCE [LARGE SCALE GENOMIC DNA]</scope>
    <source>
        <strain evidence="8 9">BB-1</strain>
    </source>
</reference>
<evidence type="ECO:0000256" key="2">
    <source>
        <dbReference type="ARBA" id="ARBA00022692"/>
    </source>
</evidence>
<dbReference type="InterPro" id="IPR011547">
    <property type="entry name" value="SLC26A/SulP_dom"/>
</dbReference>
<comment type="subcellular location">
    <subcellularLocation>
        <location evidence="1">Membrane</location>
        <topology evidence="1">Multi-pass membrane protein</topology>
    </subcellularLocation>
</comment>
<feature type="transmembrane region" description="Helical" evidence="5">
    <location>
        <begin position="178"/>
        <end position="198"/>
    </location>
</feature>
<sequence length="714" mass="75536">MLVALPSAIAFGVTIYSVLGAQYGAQGAVAGILGTVALGLLAPLFGGTNRLISAPCAPAAAVLGAFAIDHMSRGGSPELGLLLLALMGLMAGGLQLLMGALSLGRLIKYMPYPVVSGYLSGVGMIIIASQLPRFLGLPKGTGFWGALGSPEMWRWQGMVVGGATIAVMLTAPKITKKVPAPVLGLAAGIATYLTLGLADPALLTLEGNKFVVGALGGGEGGGLIEAFSDRWNALGQLGFNALRDLVLPALTLAVLLSIDTLKTCVVLDALTRTRHDSNRELLGQGLGNLAAAALGGVPGAGTMGATLVNMSSGATTKLSGLVEGIAALIAFVLLANLISWVPVASLSGILLVIGVRMIDWHSLGFLKHRATVLDFAVIAAVIACALTISLIVASGVGVVLAVLLFIREQVHGSVVRAIVSGDQTFSKRVRVQAERDILTEKGGQTAIVELQGSLFFGTTSQLYHALEADLKRRKYLILDMRRVQAVDITAAHMLDQIKDMLGERGGMLIFSRIPKHVPSGKDMEDYFDQVGLVRSSHKVRAFAELNEAMEWVEDQLIAEAALAHNDEIPLELFEIELFAARKRETLAELEVQMEKRHVAAGEVIFSIGDHGDELYLIRKGSVRIVLPVGQGQIHHLATFGRGAFFGEMAFLDGEARSANAVAFSDVDLYVLSRQQFDAFTDSHKKIALNMMEGLASVLAARLRYTNAELRALQA</sequence>
<keyword evidence="2 5" id="KW-0812">Transmembrane</keyword>
<dbReference type="SMART" id="SM00100">
    <property type="entry name" value="cNMP"/>
    <property type="match status" value="1"/>
</dbReference>
<evidence type="ECO:0000256" key="5">
    <source>
        <dbReference type="SAM" id="Phobius"/>
    </source>
</evidence>
<feature type="transmembrane region" description="Helical" evidence="5">
    <location>
        <begin position="30"/>
        <end position="46"/>
    </location>
</feature>
<dbReference type="PANTHER" id="PTHR43310:SF1">
    <property type="entry name" value="SULFATE TRANSPORTER YBAR-RELATED"/>
    <property type="match status" value="1"/>
</dbReference>
<dbReference type="Pfam" id="PF01740">
    <property type="entry name" value="STAS"/>
    <property type="match status" value="1"/>
</dbReference>
<gene>
    <name evidence="8" type="ORF">A6A05_14110</name>
</gene>
<protein>
    <submittedName>
        <fullName evidence="8">Cyclic nucleotide-binding protein</fullName>
    </submittedName>
</protein>
<dbReference type="EMBL" id="LWQU01000151">
    <property type="protein sequence ID" value="OAN49351.1"/>
    <property type="molecule type" value="Genomic_DNA"/>
</dbReference>
<dbReference type="CDD" id="cd00038">
    <property type="entry name" value="CAP_ED"/>
    <property type="match status" value="1"/>
</dbReference>
<dbReference type="CDD" id="cd07042">
    <property type="entry name" value="STAS_SulP_like_sulfate_transporter"/>
    <property type="match status" value="1"/>
</dbReference>